<proteinExistence type="predicted"/>
<reference evidence="1" key="1">
    <citation type="submission" date="2023-03" db="EMBL/GenBank/DDBJ databases">
        <title>Massive genome expansion in bonnet fungi (Mycena s.s.) driven by repeated elements and novel gene families across ecological guilds.</title>
        <authorList>
            <consortium name="Lawrence Berkeley National Laboratory"/>
            <person name="Harder C.B."/>
            <person name="Miyauchi S."/>
            <person name="Viragh M."/>
            <person name="Kuo A."/>
            <person name="Thoen E."/>
            <person name="Andreopoulos B."/>
            <person name="Lu D."/>
            <person name="Skrede I."/>
            <person name="Drula E."/>
            <person name="Henrissat B."/>
            <person name="Morin E."/>
            <person name="Kohler A."/>
            <person name="Barry K."/>
            <person name="LaButti K."/>
            <person name="Morin E."/>
            <person name="Salamov A."/>
            <person name="Lipzen A."/>
            <person name="Mereny Z."/>
            <person name="Hegedus B."/>
            <person name="Baldrian P."/>
            <person name="Stursova M."/>
            <person name="Weitz H."/>
            <person name="Taylor A."/>
            <person name="Grigoriev I.V."/>
            <person name="Nagy L.G."/>
            <person name="Martin F."/>
            <person name="Kauserud H."/>
        </authorList>
    </citation>
    <scope>NUCLEOTIDE SEQUENCE</scope>
    <source>
        <strain evidence="1">CBHHK200</strain>
    </source>
</reference>
<dbReference type="EMBL" id="JARJCM010000050">
    <property type="protein sequence ID" value="KAJ7035423.1"/>
    <property type="molecule type" value="Genomic_DNA"/>
</dbReference>
<sequence>MAAAAAWAAAVEDARVTLIGASVRVFLGGEPELPSGRRALEDAPWVKGLTNPRLAWRARSKSCCSCSVARRRGPGGRFSLSATTRSSSARTWGSGRTFSSKKPSRFSSSRVVPTWAMLRAVISRGDRTVSGASAGEAASRMRRAIACSRPASFSSSWG</sequence>
<dbReference type="AlphaFoldDB" id="A0AAD6X1I0"/>
<evidence type="ECO:0000313" key="2">
    <source>
        <dbReference type="Proteomes" id="UP001218188"/>
    </source>
</evidence>
<name>A0AAD6X1I0_9AGAR</name>
<keyword evidence="2" id="KW-1185">Reference proteome</keyword>
<comment type="caution">
    <text evidence="1">The sequence shown here is derived from an EMBL/GenBank/DDBJ whole genome shotgun (WGS) entry which is preliminary data.</text>
</comment>
<dbReference type="Proteomes" id="UP001218188">
    <property type="component" value="Unassembled WGS sequence"/>
</dbReference>
<protein>
    <submittedName>
        <fullName evidence="1">Uncharacterized protein</fullName>
    </submittedName>
</protein>
<evidence type="ECO:0000313" key="1">
    <source>
        <dbReference type="EMBL" id="KAJ7035423.1"/>
    </source>
</evidence>
<organism evidence="1 2">
    <name type="scientific">Mycena alexandri</name>
    <dbReference type="NCBI Taxonomy" id="1745969"/>
    <lineage>
        <taxon>Eukaryota</taxon>
        <taxon>Fungi</taxon>
        <taxon>Dikarya</taxon>
        <taxon>Basidiomycota</taxon>
        <taxon>Agaricomycotina</taxon>
        <taxon>Agaricomycetes</taxon>
        <taxon>Agaricomycetidae</taxon>
        <taxon>Agaricales</taxon>
        <taxon>Marasmiineae</taxon>
        <taxon>Mycenaceae</taxon>
        <taxon>Mycena</taxon>
    </lineage>
</organism>
<gene>
    <name evidence="1" type="ORF">C8F04DRAFT_1098406</name>
</gene>
<accession>A0AAD6X1I0</accession>